<feature type="compositionally biased region" description="Basic and acidic residues" evidence="1">
    <location>
        <begin position="48"/>
        <end position="59"/>
    </location>
</feature>
<dbReference type="KEGG" id="pgin:FRZ67_14215"/>
<reference evidence="4 5" key="1">
    <citation type="journal article" date="2016" name="Int. J. Syst. Evol. Microbiol.">
        <title>Panacibacter ginsenosidivorans gen. nov., sp. nov., with ginsenoside converting activity isolated from soil of a ginseng field.</title>
        <authorList>
            <person name="Siddiqi M.Z."/>
            <person name="Muhammad Shafi S."/>
            <person name="Choi K.D."/>
            <person name="Im W.T."/>
        </authorList>
    </citation>
    <scope>NUCLEOTIDE SEQUENCE [LARGE SCALE GENOMIC DNA]</scope>
    <source>
        <strain evidence="4 5">Gsoil1550</strain>
    </source>
</reference>
<accession>A0A5B8VBT9</accession>
<feature type="region of interest" description="Disordered" evidence="1">
    <location>
        <begin position="39"/>
        <end position="59"/>
    </location>
</feature>
<dbReference type="InterPro" id="IPR025419">
    <property type="entry name" value="DUF4142"/>
</dbReference>
<keyword evidence="5" id="KW-1185">Reference proteome</keyword>
<dbReference type="PANTHER" id="PTHR38593:SF1">
    <property type="entry name" value="BLR2558 PROTEIN"/>
    <property type="match status" value="1"/>
</dbReference>
<dbReference type="InterPro" id="IPR012347">
    <property type="entry name" value="Ferritin-like"/>
</dbReference>
<evidence type="ECO:0000313" key="4">
    <source>
        <dbReference type="EMBL" id="QEC68401.1"/>
    </source>
</evidence>
<feature type="chain" id="PRO_5023126072" evidence="2">
    <location>
        <begin position="37"/>
        <end position="204"/>
    </location>
</feature>
<keyword evidence="2" id="KW-0732">Signal</keyword>
<protein>
    <submittedName>
        <fullName evidence="4">DUF4142 domain-containing protein</fullName>
    </submittedName>
</protein>
<evidence type="ECO:0000313" key="5">
    <source>
        <dbReference type="Proteomes" id="UP000321533"/>
    </source>
</evidence>
<name>A0A5B8VBT9_9BACT</name>
<gene>
    <name evidence="4" type="ORF">FRZ67_14215</name>
</gene>
<feature type="domain" description="DUF4142" evidence="3">
    <location>
        <begin position="63"/>
        <end position="196"/>
    </location>
</feature>
<feature type="signal peptide" evidence="2">
    <location>
        <begin position="1"/>
        <end position="36"/>
    </location>
</feature>
<dbReference type="PANTHER" id="PTHR38593">
    <property type="entry name" value="BLR2558 PROTEIN"/>
    <property type="match status" value="1"/>
</dbReference>
<dbReference type="EMBL" id="CP042435">
    <property type="protein sequence ID" value="QEC68401.1"/>
    <property type="molecule type" value="Genomic_DNA"/>
</dbReference>
<evidence type="ECO:0000256" key="2">
    <source>
        <dbReference type="SAM" id="SignalP"/>
    </source>
</evidence>
<dbReference type="AlphaFoldDB" id="A0A5B8VBT9"/>
<evidence type="ECO:0000256" key="1">
    <source>
        <dbReference type="SAM" id="MobiDB-lite"/>
    </source>
</evidence>
<dbReference type="Proteomes" id="UP000321533">
    <property type="component" value="Chromosome"/>
</dbReference>
<organism evidence="4 5">
    <name type="scientific">Panacibacter ginsenosidivorans</name>
    <dbReference type="NCBI Taxonomy" id="1813871"/>
    <lineage>
        <taxon>Bacteria</taxon>
        <taxon>Pseudomonadati</taxon>
        <taxon>Bacteroidota</taxon>
        <taxon>Chitinophagia</taxon>
        <taxon>Chitinophagales</taxon>
        <taxon>Chitinophagaceae</taxon>
        <taxon>Panacibacter</taxon>
    </lineage>
</organism>
<evidence type="ECO:0000259" key="3">
    <source>
        <dbReference type="Pfam" id="PF13628"/>
    </source>
</evidence>
<proteinExistence type="predicted"/>
<sequence>MSFLNFKQLTMNYKKTAKSVAALLAAGLLISACNNATENNKTENPAKAAEEQNDKKFSKADEKDAQLIVDAWLGSSFEMRMADSAKKYVNTDEGKRLAGMLADAHANINSRIQQLAADKQITLPADITDDQKKKIEDIKNKKAKDFDEEFAKAMVEKHEDAIKMYEKCANDATDSDIKAFFTSTLPELRSHLDMATKSKDILDK</sequence>
<dbReference type="PROSITE" id="PS51257">
    <property type="entry name" value="PROKAR_LIPOPROTEIN"/>
    <property type="match status" value="1"/>
</dbReference>
<dbReference type="Pfam" id="PF13628">
    <property type="entry name" value="DUF4142"/>
    <property type="match status" value="1"/>
</dbReference>
<dbReference type="Gene3D" id="1.20.1260.10">
    <property type="match status" value="1"/>
</dbReference>